<dbReference type="PANTHER" id="PTHR14309">
    <property type="entry name" value="EXPRESSED PROTEIN"/>
    <property type="match status" value="1"/>
</dbReference>
<feature type="domain" description="PH" evidence="5">
    <location>
        <begin position="35"/>
        <end position="139"/>
    </location>
</feature>
<dbReference type="Gene3D" id="2.30.29.30">
    <property type="entry name" value="Pleckstrin-homology domain (PH domain)/Phosphotyrosine-binding domain (PTB)"/>
    <property type="match status" value="1"/>
</dbReference>
<proteinExistence type="predicted"/>
<accession>A0A9D4Z920</accession>
<dbReference type="PANTHER" id="PTHR14309:SF10">
    <property type="entry name" value="PH DOMAIN-CONTAINING PROTEIN"/>
    <property type="match status" value="1"/>
</dbReference>
<evidence type="ECO:0000259" key="5">
    <source>
        <dbReference type="PROSITE" id="PS50003"/>
    </source>
</evidence>
<evidence type="ECO:0000256" key="2">
    <source>
        <dbReference type="ARBA" id="ARBA00023136"/>
    </source>
</evidence>
<evidence type="ECO:0000313" key="6">
    <source>
        <dbReference type="EMBL" id="KAI5065212.1"/>
    </source>
</evidence>
<evidence type="ECO:0000256" key="4">
    <source>
        <dbReference type="SAM" id="MobiDB-lite"/>
    </source>
</evidence>
<comment type="caution">
    <text evidence="6">The sequence shown here is derived from an EMBL/GenBank/DDBJ whole genome shotgun (WGS) entry which is preliminary data.</text>
</comment>
<dbReference type="Proteomes" id="UP000886520">
    <property type="component" value="Chromosome 19"/>
</dbReference>
<evidence type="ECO:0000256" key="1">
    <source>
        <dbReference type="ARBA" id="ARBA00004370"/>
    </source>
</evidence>
<feature type="compositionally biased region" description="Polar residues" evidence="4">
    <location>
        <begin position="372"/>
        <end position="388"/>
    </location>
</feature>
<keyword evidence="2" id="KW-0472">Membrane</keyword>
<dbReference type="EMBL" id="JABFUD020000019">
    <property type="protein sequence ID" value="KAI5065212.1"/>
    <property type="molecule type" value="Genomic_DNA"/>
</dbReference>
<protein>
    <recommendedName>
        <fullName evidence="5">PH domain-containing protein</fullName>
    </recommendedName>
</protein>
<dbReference type="AlphaFoldDB" id="A0A9D4Z920"/>
<dbReference type="SMART" id="SM00233">
    <property type="entry name" value="PH"/>
    <property type="match status" value="1"/>
</dbReference>
<comment type="subcellular location">
    <subcellularLocation>
        <location evidence="1">Membrane</location>
    </subcellularLocation>
</comment>
<evidence type="ECO:0000313" key="7">
    <source>
        <dbReference type="Proteomes" id="UP000886520"/>
    </source>
</evidence>
<dbReference type="GO" id="GO:0016020">
    <property type="term" value="C:membrane"/>
    <property type="evidence" value="ECO:0007669"/>
    <property type="project" value="UniProtKB-SubCell"/>
</dbReference>
<keyword evidence="7" id="KW-1185">Reference proteome</keyword>
<name>A0A9D4Z920_ADICA</name>
<dbReference type="PROSITE" id="PS50003">
    <property type="entry name" value="PH_DOMAIN"/>
    <property type="match status" value="1"/>
</dbReference>
<feature type="compositionally biased region" description="Basic and acidic residues" evidence="4">
    <location>
        <begin position="1"/>
        <end position="10"/>
    </location>
</feature>
<feature type="coiled-coil region" evidence="3">
    <location>
        <begin position="287"/>
        <end position="335"/>
    </location>
</feature>
<dbReference type="Pfam" id="PF00169">
    <property type="entry name" value="PH"/>
    <property type="match status" value="1"/>
</dbReference>
<feature type="region of interest" description="Disordered" evidence="4">
    <location>
        <begin position="1"/>
        <end position="20"/>
    </location>
</feature>
<dbReference type="InterPro" id="IPR001849">
    <property type="entry name" value="PH_domain"/>
</dbReference>
<dbReference type="OrthoDB" id="48057at2759"/>
<organism evidence="6 7">
    <name type="scientific">Adiantum capillus-veneris</name>
    <name type="common">Maidenhair fern</name>
    <dbReference type="NCBI Taxonomy" id="13818"/>
    <lineage>
        <taxon>Eukaryota</taxon>
        <taxon>Viridiplantae</taxon>
        <taxon>Streptophyta</taxon>
        <taxon>Embryophyta</taxon>
        <taxon>Tracheophyta</taxon>
        <taxon>Polypodiopsida</taxon>
        <taxon>Polypodiidae</taxon>
        <taxon>Polypodiales</taxon>
        <taxon>Pteridineae</taxon>
        <taxon>Pteridaceae</taxon>
        <taxon>Vittarioideae</taxon>
        <taxon>Adiantum</taxon>
    </lineage>
</organism>
<feature type="region of interest" description="Disordered" evidence="4">
    <location>
        <begin position="371"/>
        <end position="393"/>
    </location>
</feature>
<dbReference type="SUPFAM" id="SSF50729">
    <property type="entry name" value="PH domain-like"/>
    <property type="match status" value="1"/>
</dbReference>
<sequence length="454" mass="49532">MALHDNDLSPHQDGPVASTKASLDRIKQHLTTSSRFLLQGALLKRSETLRKWNSRWFTLDPTTGRMEYRLERGDLTPKGTINFDIGSTIIVSPINLQGLPKYDGCCIYIQNLAKKEYFLCAETRGAARAWVSTLQAAQLVLKAHKEAVSSLGGTGSAKLGTVAAVVAAANATAKEAAKEIAAAMQTSTAAKRPDMLHESDMPMDAMSIMKETLRVKDEELHQVAKEMRARDATIKELAERLSETAEAAEAAASAAQIMDKERKAARTDIAKLRGELGEKIRESSFELEALKGKLLEAERLRDEALREASKWRAELAKARDQAVIMEAALHRAEEAARLASADNKSLSKSSQIEKAGINDAVGLPLEEDLSSESHLNNGVSEDGSSTLHPQPMESKHITEEVNLLGLDIEDGLTLYGVRPFIVLQGNEKGGSLFEASLVEACYFLLELIETRQGV</sequence>
<evidence type="ECO:0000256" key="3">
    <source>
        <dbReference type="SAM" id="Coils"/>
    </source>
</evidence>
<keyword evidence="3" id="KW-0175">Coiled coil</keyword>
<gene>
    <name evidence="6" type="ORF">GOP47_0019907</name>
</gene>
<reference evidence="6" key="1">
    <citation type="submission" date="2021-01" db="EMBL/GenBank/DDBJ databases">
        <title>Adiantum capillus-veneris genome.</title>
        <authorList>
            <person name="Fang Y."/>
            <person name="Liao Q."/>
        </authorList>
    </citation>
    <scope>NUCLEOTIDE SEQUENCE</scope>
    <source>
        <strain evidence="6">H3</strain>
        <tissue evidence="6">Leaf</tissue>
    </source>
</reference>
<dbReference type="GO" id="GO:0045595">
    <property type="term" value="P:regulation of cell differentiation"/>
    <property type="evidence" value="ECO:0007669"/>
    <property type="project" value="TreeGrafter"/>
</dbReference>
<dbReference type="InterPro" id="IPR011993">
    <property type="entry name" value="PH-like_dom_sf"/>
</dbReference>
<dbReference type="InterPro" id="IPR039680">
    <property type="entry name" value="PLEKHB1/2"/>
</dbReference>